<dbReference type="AlphaFoldDB" id="A0A0C9YA49"/>
<dbReference type="Proteomes" id="UP000054477">
    <property type="component" value="Unassembled WGS sequence"/>
</dbReference>
<evidence type="ECO:0000313" key="1">
    <source>
        <dbReference type="EMBL" id="KIK07107.1"/>
    </source>
</evidence>
<feature type="non-terminal residue" evidence="1">
    <location>
        <position position="1"/>
    </location>
</feature>
<dbReference type="STRING" id="1095629.A0A0C9YA49"/>
<gene>
    <name evidence="1" type="ORF">K443DRAFT_30497</name>
</gene>
<proteinExistence type="predicted"/>
<sequence>PVPFWKARFGAECVSAVVQGTLTSRAPKYSIILDLDRKYSIILDLDRKVRDMELLSYAQGLPPQGLGLALTMSHFMLTNYHEL</sequence>
<reference evidence="1 2" key="1">
    <citation type="submission" date="2014-04" db="EMBL/GenBank/DDBJ databases">
        <authorList>
            <consortium name="DOE Joint Genome Institute"/>
            <person name="Kuo A."/>
            <person name="Kohler A."/>
            <person name="Nagy L.G."/>
            <person name="Floudas D."/>
            <person name="Copeland A."/>
            <person name="Barry K.W."/>
            <person name="Cichocki N."/>
            <person name="Veneault-Fourrey C."/>
            <person name="LaButti K."/>
            <person name="Lindquist E.A."/>
            <person name="Lipzen A."/>
            <person name="Lundell T."/>
            <person name="Morin E."/>
            <person name="Murat C."/>
            <person name="Sun H."/>
            <person name="Tunlid A."/>
            <person name="Henrissat B."/>
            <person name="Grigoriev I.V."/>
            <person name="Hibbett D.S."/>
            <person name="Martin F."/>
            <person name="Nordberg H.P."/>
            <person name="Cantor M.N."/>
            <person name="Hua S.X."/>
        </authorList>
    </citation>
    <scope>NUCLEOTIDE SEQUENCE [LARGE SCALE GENOMIC DNA]</scope>
    <source>
        <strain evidence="1 2">LaAM-08-1</strain>
    </source>
</reference>
<dbReference type="HOGENOM" id="CLU_2549156_0_0_1"/>
<name>A0A0C9YA49_9AGAR</name>
<evidence type="ECO:0000313" key="2">
    <source>
        <dbReference type="Proteomes" id="UP000054477"/>
    </source>
</evidence>
<organism evidence="1 2">
    <name type="scientific">Laccaria amethystina LaAM-08-1</name>
    <dbReference type="NCBI Taxonomy" id="1095629"/>
    <lineage>
        <taxon>Eukaryota</taxon>
        <taxon>Fungi</taxon>
        <taxon>Dikarya</taxon>
        <taxon>Basidiomycota</taxon>
        <taxon>Agaricomycotina</taxon>
        <taxon>Agaricomycetes</taxon>
        <taxon>Agaricomycetidae</taxon>
        <taxon>Agaricales</taxon>
        <taxon>Agaricineae</taxon>
        <taxon>Hydnangiaceae</taxon>
        <taxon>Laccaria</taxon>
    </lineage>
</organism>
<dbReference type="OrthoDB" id="2976068at2759"/>
<dbReference type="EMBL" id="KN838549">
    <property type="protein sequence ID" value="KIK07107.1"/>
    <property type="molecule type" value="Genomic_DNA"/>
</dbReference>
<protein>
    <submittedName>
        <fullName evidence="1">Unplaced genomic scaffold K443scaffold_14, whole genome shotgun sequence</fullName>
    </submittedName>
</protein>
<reference evidence="2" key="2">
    <citation type="submission" date="2015-01" db="EMBL/GenBank/DDBJ databases">
        <title>Evolutionary Origins and Diversification of the Mycorrhizal Mutualists.</title>
        <authorList>
            <consortium name="DOE Joint Genome Institute"/>
            <consortium name="Mycorrhizal Genomics Consortium"/>
            <person name="Kohler A."/>
            <person name="Kuo A."/>
            <person name="Nagy L.G."/>
            <person name="Floudas D."/>
            <person name="Copeland A."/>
            <person name="Barry K.W."/>
            <person name="Cichocki N."/>
            <person name="Veneault-Fourrey C."/>
            <person name="LaButti K."/>
            <person name="Lindquist E.A."/>
            <person name="Lipzen A."/>
            <person name="Lundell T."/>
            <person name="Morin E."/>
            <person name="Murat C."/>
            <person name="Riley R."/>
            <person name="Ohm R."/>
            <person name="Sun H."/>
            <person name="Tunlid A."/>
            <person name="Henrissat B."/>
            <person name="Grigoriev I.V."/>
            <person name="Hibbett D.S."/>
            <person name="Martin F."/>
        </authorList>
    </citation>
    <scope>NUCLEOTIDE SEQUENCE [LARGE SCALE GENOMIC DNA]</scope>
    <source>
        <strain evidence="2">LaAM-08-1</strain>
    </source>
</reference>
<keyword evidence="2" id="KW-1185">Reference proteome</keyword>
<accession>A0A0C9YA49</accession>
<feature type="non-terminal residue" evidence="1">
    <location>
        <position position="83"/>
    </location>
</feature>